<feature type="region of interest" description="Disordered" evidence="1">
    <location>
        <begin position="29"/>
        <end position="76"/>
    </location>
</feature>
<evidence type="ECO:0000256" key="1">
    <source>
        <dbReference type="SAM" id="MobiDB-lite"/>
    </source>
</evidence>
<proteinExistence type="predicted"/>
<dbReference type="RefSeq" id="WP_184731388.1">
    <property type="nucleotide sequence ID" value="NZ_BMRW01000006.1"/>
</dbReference>
<name>A0A7W7L8M0_STRNE</name>
<protein>
    <submittedName>
        <fullName evidence="2">Uncharacterized protein</fullName>
    </submittedName>
</protein>
<comment type="caution">
    <text evidence="2">The sequence shown here is derived from an EMBL/GenBank/DDBJ whole genome shotgun (WGS) entry which is preliminary data.</text>
</comment>
<sequence>MVAVALLLPPLLLCGVIALGRYEERLLRGPAPPPHAAPGRHLRAVPDVPAHVPPAPLPEGARNDRRTGEGRGRHAA</sequence>
<keyword evidence="3" id="KW-1185">Reference proteome</keyword>
<evidence type="ECO:0000313" key="2">
    <source>
        <dbReference type="EMBL" id="MBB4885118.1"/>
    </source>
</evidence>
<organism evidence="2 3">
    <name type="scientific">Streptomyces netropsis</name>
    <name type="common">Streptoverticillium netropsis</name>
    <dbReference type="NCBI Taxonomy" id="55404"/>
    <lineage>
        <taxon>Bacteria</taxon>
        <taxon>Bacillati</taxon>
        <taxon>Actinomycetota</taxon>
        <taxon>Actinomycetes</taxon>
        <taxon>Kitasatosporales</taxon>
        <taxon>Streptomycetaceae</taxon>
        <taxon>Streptomyces</taxon>
    </lineage>
</organism>
<evidence type="ECO:0000313" key="3">
    <source>
        <dbReference type="Proteomes" id="UP000556436"/>
    </source>
</evidence>
<dbReference type="EMBL" id="JACHJG010000002">
    <property type="protein sequence ID" value="MBB4885118.1"/>
    <property type="molecule type" value="Genomic_DNA"/>
</dbReference>
<dbReference type="AlphaFoldDB" id="A0A7W7L8M0"/>
<feature type="compositionally biased region" description="Basic and acidic residues" evidence="1">
    <location>
        <begin position="61"/>
        <end position="76"/>
    </location>
</feature>
<gene>
    <name evidence="2" type="ORF">FHS38_001146</name>
</gene>
<dbReference type="Proteomes" id="UP000556436">
    <property type="component" value="Unassembled WGS sequence"/>
</dbReference>
<reference evidence="2 3" key="1">
    <citation type="submission" date="2020-08" db="EMBL/GenBank/DDBJ databases">
        <title>Genomic Encyclopedia of Type Strains, Phase III (KMG-III): the genomes of soil and plant-associated and newly described type strains.</title>
        <authorList>
            <person name="Whitman W."/>
        </authorList>
    </citation>
    <scope>NUCLEOTIDE SEQUENCE [LARGE SCALE GENOMIC DNA]</scope>
    <source>
        <strain evidence="2 3">CECT 3265</strain>
    </source>
</reference>
<accession>A0A7W7L8M0</accession>